<evidence type="ECO:0000259" key="8">
    <source>
        <dbReference type="Pfam" id="PF03807"/>
    </source>
</evidence>
<dbReference type="InterPro" id="IPR028939">
    <property type="entry name" value="P5C_Rdtase_cat_N"/>
</dbReference>
<sequence length="267" mass="27584">MAKVVFLGAGRMASAIVSGLIRKQLYRPDDIACTCGDDDTGPELAKTTGIGFSRDLASLLPEADIMVLACKPQQFSALDEGLTALTGGKLVLSILAGTTLERLGKKFPQVRNLVRAMPNTPGQIGAGATAFASSHILSDADKTAVEGILGALGLTVALPESQLDAVTALSGSGPAYVFEFTKAMEEAGVALGLERATAAVLAKQTVLGSALLMDASTEDPETLRKHVTSPGGTTQAALESFQGNKLRAIVTEALTAARDRSVELSQL</sequence>
<dbReference type="AlphaFoldDB" id="A0A842HLL4"/>
<evidence type="ECO:0000256" key="3">
    <source>
        <dbReference type="ARBA" id="ARBA00023002"/>
    </source>
</evidence>
<dbReference type="PIRSF" id="PIRSF000193">
    <property type="entry name" value="Pyrrol-5-carb_rd"/>
    <property type="match status" value="1"/>
</dbReference>
<accession>A0A842HLL4</accession>
<dbReference type="PANTHER" id="PTHR11645:SF0">
    <property type="entry name" value="PYRROLINE-5-CARBOXYLATE REDUCTASE 3"/>
    <property type="match status" value="1"/>
</dbReference>
<dbReference type="InterPro" id="IPR000304">
    <property type="entry name" value="Pyrroline-COOH_reductase"/>
</dbReference>
<dbReference type="InterPro" id="IPR029036">
    <property type="entry name" value="P5CR_dimer"/>
</dbReference>
<feature type="domain" description="Pyrroline-5-carboxylate reductase dimerisation" evidence="9">
    <location>
        <begin position="160"/>
        <end position="264"/>
    </location>
</feature>
<dbReference type="EMBL" id="JACHVB010000064">
    <property type="protein sequence ID" value="MBC2596357.1"/>
    <property type="molecule type" value="Genomic_DNA"/>
</dbReference>
<evidence type="ECO:0000313" key="10">
    <source>
        <dbReference type="EMBL" id="MBC2596357.1"/>
    </source>
</evidence>
<dbReference type="InterPro" id="IPR008927">
    <property type="entry name" value="6-PGluconate_DH-like_C_sf"/>
</dbReference>
<evidence type="ECO:0000256" key="6">
    <source>
        <dbReference type="PIRSR" id="PIRSR000193-1"/>
    </source>
</evidence>
<dbReference type="FunFam" id="1.10.3730.10:FF:000001">
    <property type="entry name" value="Pyrroline-5-carboxylate reductase"/>
    <property type="match status" value="1"/>
</dbReference>
<gene>
    <name evidence="4" type="primary">proC</name>
    <name evidence="10" type="ORF">H5P28_18980</name>
</gene>
<comment type="pathway">
    <text evidence="4 7">Amino-acid biosynthesis; L-proline biosynthesis; L-proline from L-glutamate 5-semialdehyde: step 1/1.</text>
</comment>
<dbReference type="PANTHER" id="PTHR11645">
    <property type="entry name" value="PYRROLINE-5-CARBOXYLATE REDUCTASE"/>
    <property type="match status" value="1"/>
</dbReference>
<evidence type="ECO:0000256" key="1">
    <source>
        <dbReference type="ARBA" id="ARBA00005525"/>
    </source>
</evidence>
<evidence type="ECO:0000256" key="2">
    <source>
        <dbReference type="ARBA" id="ARBA00022857"/>
    </source>
</evidence>
<feature type="binding site" evidence="6">
    <location>
        <begin position="7"/>
        <end position="12"/>
    </location>
    <ligand>
        <name>NADP(+)</name>
        <dbReference type="ChEBI" id="CHEBI:58349"/>
    </ligand>
</feature>
<comment type="catalytic activity">
    <reaction evidence="4 7">
        <text>L-proline + NADP(+) = (S)-1-pyrroline-5-carboxylate + NADPH + 2 H(+)</text>
        <dbReference type="Rhea" id="RHEA:14109"/>
        <dbReference type="ChEBI" id="CHEBI:15378"/>
        <dbReference type="ChEBI" id="CHEBI:17388"/>
        <dbReference type="ChEBI" id="CHEBI:57783"/>
        <dbReference type="ChEBI" id="CHEBI:58349"/>
        <dbReference type="ChEBI" id="CHEBI:60039"/>
        <dbReference type="EC" id="1.5.1.2"/>
    </reaction>
</comment>
<dbReference type="InterPro" id="IPR053790">
    <property type="entry name" value="P5CR-like_CS"/>
</dbReference>
<keyword evidence="2 4" id="KW-0521">NADP</keyword>
<organism evidence="10 11">
    <name type="scientific">Ruficoccus amylovorans</name>
    <dbReference type="NCBI Taxonomy" id="1804625"/>
    <lineage>
        <taxon>Bacteria</taxon>
        <taxon>Pseudomonadati</taxon>
        <taxon>Verrucomicrobiota</taxon>
        <taxon>Opitutia</taxon>
        <taxon>Puniceicoccales</taxon>
        <taxon>Cerasicoccaceae</taxon>
        <taxon>Ruficoccus</taxon>
    </lineage>
</organism>
<dbReference type="SUPFAM" id="SSF51735">
    <property type="entry name" value="NAD(P)-binding Rossmann-fold domains"/>
    <property type="match status" value="1"/>
</dbReference>
<dbReference type="NCBIfam" id="TIGR00112">
    <property type="entry name" value="proC"/>
    <property type="match status" value="1"/>
</dbReference>
<dbReference type="GO" id="GO:0004735">
    <property type="term" value="F:pyrroline-5-carboxylate reductase activity"/>
    <property type="evidence" value="ECO:0007669"/>
    <property type="project" value="UniProtKB-UniRule"/>
</dbReference>
<feature type="binding site" evidence="6">
    <location>
        <begin position="69"/>
        <end position="72"/>
    </location>
    <ligand>
        <name>NADP(+)</name>
        <dbReference type="ChEBI" id="CHEBI:58349"/>
    </ligand>
</feature>
<dbReference type="GO" id="GO:0005737">
    <property type="term" value="C:cytoplasm"/>
    <property type="evidence" value="ECO:0007669"/>
    <property type="project" value="UniProtKB-SubCell"/>
</dbReference>
<dbReference type="SUPFAM" id="SSF48179">
    <property type="entry name" value="6-phosphogluconate dehydrogenase C-terminal domain-like"/>
    <property type="match status" value="1"/>
</dbReference>
<feature type="domain" description="Pyrroline-5-carboxylate reductase catalytic N-terminal" evidence="8">
    <location>
        <begin position="3"/>
        <end position="97"/>
    </location>
</feature>
<dbReference type="Proteomes" id="UP000546464">
    <property type="component" value="Unassembled WGS sequence"/>
</dbReference>
<keyword evidence="11" id="KW-1185">Reference proteome</keyword>
<dbReference type="RefSeq" id="WP_185677266.1">
    <property type="nucleotide sequence ID" value="NZ_JACHVB010000064.1"/>
</dbReference>
<keyword evidence="4 7" id="KW-0028">Amino-acid biosynthesis</keyword>
<dbReference type="Gene3D" id="1.10.3730.10">
    <property type="entry name" value="ProC C-terminal domain-like"/>
    <property type="match status" value="1"/>
</dbReference>
<dbReference type="HAMAP" id="MF_01925">
    <property type="entry name" value="P5C_reductase"/>
    <property type="match status" value="1"/>
</dbReference>
<evidence type="ECO:0000259" key="9">
    <source>
        <dbReference type="Pfam" id="PF14748"/>
    </source>
</evidence>
<dbReference type="EC" id="1.5.1.2" evidence="4 5"/>
<keyword evidence="3 4" id="KW-0560">Oxidoreductase</keyword>
<proteinExistence type="inferred from homology"/>
<dbReference type="Pfam" id="PF14748">
    <property type="entry name" value="P5CR_dimer"/>
    <property type="match status" value="1"/>
</dbReference>
<comment type="caution">
    <text evidence="10">The sequence shown here is derived from an EMBL/GenBank/DDBJ whole genome shotgun (WGS) entry which is preliminary data.</text>
</comment>
<evidence type="ECO:0000313" key="11">
    <source>
        <dbReference type="Proteomes" id="UP000546464"/>
    </source>
</evidence>
<dbReference type="Pfam" id="PF03807">
    <property type="entry name" value="F420_oxidored"/>
    <property type="match status" value="1"/>
</dbReference>
<comment type="similarity">
    <text evidence="1 4 7">Belongs to the pyrroline-5-carboxylate reductase family.</text>
</comment>
<dbReference type="Gene3D" id="3.40.50.720">
    <property type="entry name" value="NAD(P)-binding Rossmann-like Domain"/>
    <property type="match status" value="1"/>
</dbReference>
<comment type="subcellular location">
    <subcellularLocation>
        <location evidence="4">Cytoplasm</location>
    </subcellularLocation>
</comment>
<keyword evidence="4 7" id="KW-0641">Proline biosynthesis</keyword>
<keyword evidence="4" id="KW-0963">Cytoplasm</keyword>
<comment type="function">
    <text evidence="4">Catalyzes the reduction of 1-pyrroline-5-carboxylate (PCA) to L-proline.</text>
</comment>
<evidence type="ECO:0000256" key="4">
    <source>
        <dbReference type="HAMAP-Rule" id="MF_01925"/>
    </source>
</evidence>
<dbReference type="InterPro" id="IPR036291">
    <property type="entry name" value="NAD(P)-bd_dom_sf"/>
</dbReference>
<reference evidence="10 11" key="1">
    <citation type="submission" date="2020-07" db="EMBL/GenBank/DDBJ databases">
        <authorList>
            <person name="Feng X."/>
        </authorList>
    </citation>
    <scope>NUCLEOTIDE SEQUENCE [LARGE SCALE GENOMIC DNA]</scope>
    <source>
        <strain evidence="10 11">JCM31066</strain>
    </source>
</reference>
<dbReference type="UniPathway" id="UPA00098">
    <property type="reaction ID" value="UER00361"/>
</dbReference>
<dbReference type="GO" id="GO:0055129">
    <property type="term" value="P:L-proline biosynthetic process"/>
    <property type="evidence" value="ECO:0007669"/>
    <property type="project" value="UniProtKB-UniRule"/>
</dbReference>
<dbReference type="PROSITE" id="PS00521">
    <property type="entry name" value="P5CR"/>
    <property type="match status" value="1"/>
</dbReference>
<evidence type="ECO:0000256" key="5">
    <source>
        <dbReference type="NCBIfam" id="TIGR00112"/>
    </source>
</evidence>
<comment type="catalytic activity">
    <reaction evidence="4">
        <text>L-proline + NAD(+) = (S)-1-pyrroline-5-carboxylate + NADH + 2 H(+)</text>
        <dbReference type="Rhea" id="RHEA:14105"/>
        <dbReference type="ChEBI" id="CHEBI:15378"/>
        <dbReference type="ChEBI" id="CHEBI:17388"/>
        <dbReference type="ChEBI" id="CHEBI:57540"/>
        <dbReference type="ChEBI" id="CHEBI:57945"/>
        <dbReference type="ChEBI" id="CHEBI:60039"/>
        <dbReference type="EC" id="1.5.1.2"/>
    </reaction>
</comment>
<evidence type="ECO:0000256" key="7">
    <source>
        <dbReference type="RuleBase" id="RU003903"/>
    </source>
</evidence>
<protein>
    <recommendedName>
        <fullName evidence="4 5">Pyrroline-5-carboxylate reductase</fullName>
        <shortName evidence="4">P5C reductase</shortName>
        <shortName evidence="4">P5CR</shortName>
        <ecNumber evidence="4 5">1.5.1.2</ecNumber>
    </recommendedName>
    <alternativeName>
        <fullName evidence="4">PCA reductase</fullName>
    </alternativeName>
</protein>
<name>A0A842HLL4_9BACT</name>